<dbReference type="PANTHER" id="PTHR33110">
    <property type="entry name" value="F-BOX/KELCH-REPEAT PROTEIN-RELATED"/>
    <property type="match status" value="1"/>
</dbReference>
<dbReference type="EMBL" id="CP144750">
    <property type="protein sequence ID" value="WVZ82495.1"/>
    <property type="molecule type" value="Genomic_DNA"/>
</dbReference>
<evidence type="ECO:0000259" key="2">
    <source>
        <dbReference type="SMART" id="SM00256"/>
    </source>
</evidence>
<evidence type="ECO:0000256" key="1">
    <source>
        <dbReference type="SAM" id="MobiDB-lite"/>
    </source>
</evidence>
<evidence type="ECO:0000313" key="3">
    <source>
        <dbReference type="EMBL" id="WVZ82495.1"/>
    </source>
</evidence>
<dbReference type="InterPro" id="IPR036047">
    <property type="entry name" value="F-box-like_dom_sf"/>
</dbReference>
<organism evidence="3 4">
    <name type="scientific">Paspalum notatum var. saurae</name>
    <dbReference type="NCBI Taxonomy" id="547442"/>
    <lineage>
        <taxon>Eukaryota</taxon>
        <taxon>Viridiplantae</taxon>
        <taxon>Streptophyta</taxon>
        <taxon>Embryophyta</taxon>
        <taxon>Tracheophyta</taxon>
        <taxon>Spermatophyta</taxon>
        <taxon>Magnoliopsida</taxon>
        <taxon>Liliopsida</taxon>
        <taxon>Poales</taxon>
        <taxon>Poaceae</taxon>
        <taxon>PACMAD clade</taxon>
        <taxon>Panicoideae</taxon>
        <taxon>Andropogonodae</taxon>
        <taxon>Paspaleae</taxon>
        <taxon>Paspalinae</taxon>
        <taxon>Paspalum</taxon>
    </lineage>
</organism>
<feature type="domain" description="F-box" evidence="2">
    <location>
        <begin position="79"/>
        <end position="120"/>
    </location>
</feature>
<proteinExistence type="predicted"/>
<feature type="domain" description="F-box" evidence="2">
    <location>
        <begin position="502"/>
        <end position="543"/>
    </location>
</feature>
<reference evidence="3 4" key="1">
    <citation type="submission" date="2024-02" db="EMBL/GenBank/DDBJ databases">
        <title>High-quality chromosome-scale genome assembly of Pensacola bahiagrass (Paspalum notatum Flugge var. saurae).</title>
        <authorList>
            <person name="Vega J.M."/>
            <person name="Podio M."/>
            <person name="Orjuela J."/>
            <person name="Siena L.A."/>
            <person name="Pessino S.C."/>
            <person name="Combes M.C."/>
            <person name="Mariac C."/>
            <person name="Albertini E."/>
            <person name="Pupilli F."/>
            <person name="Ortiz J.P.A."/>
            <person name="Leblanc O."/>
        </authorList>
    </citation>
    <scope>NUCLEOTIDE SEQUENCE [LARGE SCALE GENOMIC DNA]</scope>
    <source>
        <strain evidence="3">R1</strain>
        <tissue evidence="3">Leaf</tissue>
    </source>
</reference>
<dbReference type="Proteomes" id="UP001341281">
    <property type="component" value="Chromosome 06"/>
</dbReference>
<accession>A0AAQ3X311</accession>
<feature type="domain" description="F-box" evidence="2">
    <location>
        <begin position="907"/>
        <end position="948"/>
    </location>
</feature>
<evidence type="ECO:0000313" key="4">
    <source>
        <dbReference type="Proteomes" id="UP001341281"/>
    </source>
</evidence>
<name>A0AAQ3X311_PASNO</name>
<dbReference type="SMART" id="SM00256">
    <property type="entry name" value="FBOX"/>
    <property type="match status" value="3"/>
</dbReference>
<feature type="compositionally biased region" description="Polar residues" evidence="1">
    <location>
        <begin position="26"/>
        <end position="42"/>
    </location>
</feature>
<dbReference type="Pfam" id="PF00646">
    <property type="entry name" value="F-box"/>
    <property type="match status" value="2"/>
</dbReference>
<sequence>MAVITPSHLPLALPGFRPSPRPHTGHTATIHQAAGGSSNRQCSAAAARGGADSTSDPASHRPSRTLVMAAAESSSWSDLPPELLGLVLKRLPSLADRVRLRAVCQPWRCNARLPSPSPPLPYLTLLDGTFLSIPDGGIIRMDVPDDARCYCSIGSWLFLMRIDRECSLMNPFSKAKIDLPKLPTVWHQGYIYLHSSINPLFYKVVVPSPLDSSPESLVIVMILDSVNWTVCICQPPFATDFDLFRGRIIGQSWFLYDVAFLNGKLYGLVSADRLVIFEIGYDLVNKPKITSSECVINSWDFEPGLPQHLSREEEYLMKHYLVECCGRLLKVERCILFEHFRTVGFNVFEADLSTNPGQWIQVNKLGGQALFVGKHGSKCFAAEEYNGILEDCIYFMYDYPEPDCDASDPLYDSGVYNIRNGMITPLLSETAAVPQHHGGQCLAGEKPRDTDPGALLPFYAVCVKRHRLRRIHWLVAAAHDSSRALTVCMMNKEARSSSWPDLQPELLELVLRRLPSLTDQVRLRAVCRPWRSSARLLNLPLLLPWLSLLDGTLLSIPDGKIIRMPKPDNAFCRGSCESWLFFVHKDGGCSLMNPFSKATLDLSKLVKNWFNARSIYTSSFDKMVVQSPLESSPDSIVALMLNNGWNIRICQPPVAIDLSLWSTPVGWPISSHLNDIALLNGKLYGICGDELSTFEIIYGLDSKPKISCVKCITNYPCRRLILPQPLHKSCVIQKYLVECCGKLLMVNRMIEWNDCTSEYPLESERTVAFEVFEADLSTKPGQWICVSKLGGQALFVGKHCSKSFPADECTGIQEDCIYFICDYIDYISVKGAPNSLCDPLRDCGVYNMRNGKITPLLSESADVPKCHGGSRSCCPLRGSRAAGPLVLSAYCNLHDERGARSSSWPDLQPELLELVLRRLPSLTDHVRLRAVCHPWRSNARLLTLPPLLPWLSLPDGSFLSIPHGKIIRMPKPDNTFCSGSSESWLFFVHRDGGCSLMNPFSKATLELSKVVKNWFNASSINKQSFHKMVVQSPLESSPGSIVALILNNGWNIRICQPPFAIDLSLWSTLGRFNSDHLYDIAFLNGKLYGICGVDEPSTFEIIYGLDNKPKISCLKCITTEPRRRLILPQPLPKSYITQTYLVECCGKLLMVQRMIKRTDYISECPLEFERTVAFEVFEADLSTKPGEWICVSKLGGQALFIGKHCSKSFPADECTGIQEDCIYFMRDYIRALDPLQDSAVYNMRNGKITPLLSKTAVVPQNHGGQWRECNQIRRETQGSTQPSSWSDPDLPPELLALVLKRRPSPLLTVFECDQCAGHGALMLAYSPCCLQLPGWSCTLIAGSQFLTDEPFLSSSKKKLQQLPKLADFW</sequence>
<dbReference type="PANTHER" id="PTHR33110:SF138">
    <property type="entry name" value="DUF295 DOMAIN-CONTAINING PROTEIN"/>
    <property type="match status" value="1"/>
</dbReference>
<dbReference type="Pfam" id="PF03478">
    <property type="entry name" value="Beta-prop_KIB1-4"/>
    <property type="match status" value="3"/>
</dbReference>
<gene>
    <name evidence="3" type="ORF">U9M48_029752</name>
</gene>
<feature type="region of interest" description="Disordered" evidence="1">
    <location>
        <begin position="11"/>
        <end position="62"/>
    </location>
</feature>
<dbReference type="InterPro" id="IPR005174">
    <property type="entry name" value="KIB1-4_b-propeller"/>
</dbReference>
<dbReference type="InterPro" id="IPR001810">
    <property type="entry name" value="F-box_dom"/>
</dbReference>
<protein>
    <recommendedName>
        <fullName evidence="2">F-box domain-containing protein</fullName>
    </recommendedName>
</protein>
<dbReference type="SUPFAM" id="SSF81383">
    <property type="entry name" value="F-box domain"/>
    <property type="match status" value="2"/>
</dbReference>
<keyword evidence="4" id="KW-1185">Reference proteome</keyword>
<dbReference type="Gene3D" id="1.20.1280.50">
    <property type="match status" value="1"/>
</dbReference>